<feature type="domain" description="Tryptophan synthase beta chain-like PALP" evidence="4">
    <location>
        <begin position="43"/>
        <end position="328"/>
    </location>
</feature>
<dbReference type="EMBL" id="CP060204">
    <property type="protein sequence ID" value="QNH54830.1"/>
    <property type="molecule type" value="Genomic_DNA"/>
</dbReference>
<dbReference type="InterPro" id="IPR001926">
    <property type="entry name" value="TrpB-like_PALP"/>
</dbReference>
<dbReference type="PANTHER" id="PTHR48078:SF6">
    <property type="entry name" value="L-THREONINE DEHYDRATASE CATABOLIC TDCB"/>
    <property type="match status" value="1"/>
</dbReference>
<dbReference type="GO" id="GO:0004794">
    <property type="term" value="F:threonine deaminase activity"/>
    <property type="evidence" value="ECO:0007669"/>
    <property type="project" value="TreeGrafter"/>
</dbReference>
<dbReference type="PROSITE" id="PS00165">
    <property type="entry name" value="DEHYDRATASE_SER_THR"/>
    <property type="match status" value="1"/>
</dbReference>
<evidence type="ECO:0000256" key="3">
    <source>
        <dbReference type="ARBA" id="ARBA00023239"/>
    </source>
</evidence>
<evidence type="ECO:0000259" key="4">
    <source>
        <dbReference type="Pfam" id="PF00291"/>
    </source>
</evidence>
<gene>
    <name evidence="5" type="ORF">H1B31_02410</name>
</gene>
<accession>A0A7G7VL37</accession>
<keyword evidence="2" id="KW-0663">Pyridoxal phosphate</keyword>
<organism evidence="5 6">
    <name type="scientific">Selenomonas timonae</name>
    <dbReference type="NCBI Taxonomy" id="2754044"/>
    <lineage>
        <taxon>Bacteria</taxon>
        <taxon>Bacillati</taxon>
        <taxon>Bacillota</taxon>
        <taxon>Negativicutes</taxon>
        <taxon>Selenomonadales</taxon>
        <taxon>Selenomonadaceae</taxon>
        <taxon>Selenomonas</taxon>
    </lineage>
</organism>
<evidence type="ECO:0000256" key="2">
    <source>
        <dbReference type="ARBA" id="ARBA00022898"/>
    </source>
</evidence>
<dbReference type="InterPro" id="IPR036052">
    <property type="entry name" value="TrpB-like_PALP_sf"/>
</dbReference>
<keyword evidence="3" id="KW-0456">Lyase</keyword>
<dbReference type="GO" id="GO:0003941">
    <property type="term" value="F:L-serine ammonia-lyase activity"/>
    <property type="evidence" value="ECO:0007669"/>
    <property type="project" value="TreeGrafter"/>
</dbReference>
<evidence type="ECO:0000313" key="6">
    <source>
        <dbReference type="Proteomes" id="UP000515480"/>
    </source>
</evidence>
<comment type="cofactor">
    <cofactor evidence="1">
        <name>pyridoxal 5'-phosphate</name>
        <dbReference type="ChEBI" id="CHEBI:597326"/>
    </cofactor>
</comment>
<dbReference type="Pfam" id="PF00291">
    <property type="entry name" value="PALP"/>
    <property type="match status" value="1"/>
</dbReference>
<evidence type="ECO:0000256" key="1">
    <source>
        <dbReference type="ARBA" id="ARBA00001933"/>
    </source>
</evidence>
<dbReference type="GO" id="GO:0006565">
    <property type="term" value="P:L-serine catabolic process"/>
    <property type="evidence" value="ECO:0007669"/>
    <property type="project" value="TreeGrafter"/>
</dbReference>
<dbReference type="KEGG" id="stim:H1B31_02410"/>
<dbReference type="GO" id="GO:0009097">
    <property type="term" value="P:isoleucine biosynthetic process"/>
    <property type="evidence" value="ECO:0007669"/>
    <property type="project" value="TreeGrafter"/>
</dbReference>
<dbReference type="AlphaFoldDB" id="A0A7G7VL37"/>
<dbReference type="InterPro" id="IPR000634">
    <property type="entry name" value="Ser/Thr_deHydtase_PyrdxlP-BS"/>
</dbReference>
<dbReference type="PANTHER" id="PTHR48078">
    <property type="entry name" value="THREONINE DEHYDRATASE, MITOCHONDRIAL-RELATED"/>
    <property type="match status" value="1"/>
</dbReference>
<dbReference type="SUPFAM" id="SSF53686">
    <property type="entry name" value="Tryptophan synthase beta subunit-like PLP-dependent enzymes"/>
    <property type="match status" value="1"/>
</dbReference>
<sequence>MHFYCERCKKEYPVATHAYACECGGLFRLYQSAMDAGDRHEAVTLGEVETPLLPLVIDGCRYYFKMEDRQPTGSFKDRGAKRLIGELAHLGIDRVAVDSAGNAGAAVAAYAAAAGIACRVYVPDDISAERAKQITAYGADVVRVPNGRMNASSVLRAELGSDYYASHVYNPLFADGIKSMAHEIYHQLDDNVPDYIIVPIGNGSLLLGLYQGFAELGRLPHFVGVQSTKCAPVVEAFHDLPETPRKNTIAETIRVGAPPRMEDILKALRRSGGDAVAVEDSEILKAAKTLNRRGIYAELTAAAGLAGARAFFADGMPDNYRVIIPVPGSGLKR</sequence>
<dbReference type="GO" id="GO:0006567">
    <property type="term" value="P:L-threonine catabolic process"/>
    <property type="evidence" value="ECO:0007669"/>
    <property type="project" value="TreeGrafter"/>
</dbReference>
<name>A0A7G7VL37_9FIRM</name>
<proteinExistence type="predicted"/>
<reference evidence="5 6" key="1">
    <citation type="submission" date="2020-07" db="EMBL/GenBank/DDBJ databases">
        <title>Complete genome and description of Selenomonas timonensis sp. nov., a new bacterium isolated from a gingivitis subject.</title>
        <authorList>
            <person name="Antezack A."/>
        </authorList>
    </citation>
    <scope>NUCLEOTIDE SEQUENCE [LARGE SCALE GENOMIC DNA]</scope>
    <source>
        <strain evidence="5 6">Marseille-Q3039</strain>
    </source>
</reference>
<dbReference type="GO" id="GO:0030170">
    <property type="term" value="F:pyridoxal phosphate binding"/>
    <property type="evidence" value="ECO:0007669"/>
    <property type="project" value="InterPro"/>
</dbReference>
<keyword evidence="6" id="KW-1185">Reference proteome</keyword>
<dbReference type="InterPro" id="IPR050147">
    <property type="entry name" value="Ser/Thr_Dehydratase"/>
</dbReference>
<protein>
    <submittedName>
        <fullName evidence="5">Pyridoxal-phosphate dependent enzyme</fullName>
    </submittedName>
</protein>
<dbReference type="Proteomes" id="UP000515480">
    <property type="component" value="Chromosome"/>
</dbReference>
<evidence type="ECO:0000313" key="5">
    <source>
        <dbReference type="EMBL" id="QNH54830.1"/>
    </source>
</evidence>
<dbReference type="Gene3D" id="3.40.50.1100">
    <property type="match status" value="2"/>
</dbReference>
<dbReference type="RefSeq" id="WP_185980762.1">
    <property type="nucleotide sequence ID" value="NZ_CP060204.1"/>
</dbReference>